<comment type="similarity">
    <text evidence="1">Belongs to the type-1 OGG1 family.</text>
</comment>
<dbReference type="InterPro" id="IPR052054">
    <property type="entry name" value="Oxidative_DNA_repair_enzyme"/>
</dbReference>
<dbReference type="RefSeq" id="WP_285740273.1">
    <property type="nucleotide sequence ID" value="NZ_BSSA01000038.1"/>
</dbReference>
<dbReference type="InterPro" id="IPR003265">
    <property type="entry name" value="HhH-GPD_domain"/>
</dbReference>
<evidence type="ECO:0000313" key="6">
    <source>
        <dbReference type="Proteomes" id="UP001165041"/>
    </source>
</evidence>
<dbReference type="Pfam" id="PF00730">
    <property type="entry name" value="HhH-GPD"/>
    <property type="match status" value="1"/>
</dbReference>
<evidence type="ECO:0000259" key="4">
    <source>
        <dbReference type="SMART" id="SM00478"/>
    </source>
</evidence>
<accession>A0A9W6QDB2</accession>
<comment type="catalytic activity">
    <reaction evidence="3">
        <text>2'-deoxyribonucleotide-(2'-deoxyribose 5'-phosphate)-2'-deoxyribonucleotide-DNA = a 3'-end 2'-deoxyribonucleotide-(2,3-dehydro-2,3-deoxyribose 5'-phosphate)-DNA + a 5'-end 5'-phospho-2'-deoxyribonucleoside-DNA + H(+)</text>
        <dbReference type="Rhea" id="RHEA:66592"/>
        <dbReference type="Rhea" id="RHEA-COMP:13180"/>
        <dbReference type="Rhea" id="RHEA-COMP:16897"/>
        <dbReference type="Rhea" id="RHEA-COMP:17067"/>
        <dbReference type="ChEBI" id="CHEBI:15378"/>
        <dbReference type="ChEBI" id="CHEBI:136412"/>
        <dbReference type="ChEBI" id="CHEBI:157695"/>
        <dbReference type="ChEBI" id="CHEBI:167181"/>
        <dbReference type="EC" id="4.2.99.18"/>
    </reaction>
</comment>
<dbReference type="SMART" id="SM00478">
    <property type="entry name" value="ENDO3c"/>
    <property type="match status" value="1"/>
</dbReference>
<organism evidence="5 6">
    <name type="scientific">Kitasatospora phosalacinea</name>
    <dbReference type="NCBI Taxonomy" id="2065"/>
    <lineage>
        <taxon>Bacteria</taxon>
        <taxon>Bacillati</taxon>
        <taxon>Actinomycetota</taxon>
        <taxon>Actinomycetes</taxon>
        <taxon>Kitasatosporales</taxon>
        <taxon>Streptomycetaceae</taxon>
        <taxon>Kitasatospora</taxon>
    </lineage>
</organism>
<dbReference type="EC" id="4.2.99.18" evidence="2"/>
<dbReference type="InterPro" id="IPR011257">
    <property type="entry name" value="DNA_glycosylase"/>
</dbReference>
<dbReference type="Gene3D" id="1.10.340.30">
    <property type="entry name" value="Hypothetical protein, domain 2"/>
    <property type="match status" value="1"/>
</dbReference>
<evidence type="ECO:0000256" key="1">
    <source>
        <dbReference type="ARBA" id="ARBA00010679"/>
    </source>
</evidence>
<dbReference type="AlphaFoldDB" id="A0A9W6QDB2"/>
<dbReference type="SUPFAM" id="SSF48150">
    <property type="entry name" value="DNA-glycosylase"/>
    <property type="match status" value="1"/>
</dbReference>
<proteinExistence type="inferred from homology"/>
<dbReference type="CDD" id="cd00056">
    <property type="entry name" value="ENDO3c"/>
    <property type="match status" value="1"/>
</dbReference>
<comment type="caution">
    <text evidence="5">The sequence shown here is derived from an EMBL/GenBank/DDBJ whole genome shotgun (WGS) entry which is preliminary data.</text>
</comment>
<evidence type="ECO:0000256" key="3">
    <source>
        <dbReference type="ARBA" id="ARBA00044632"/>
    </source>
</evidence>
<dbReference type="Proteomes" id="UP001165041">
    <property type="component" value="Unassembled WGS sequence"/>
</dbReference>
<feature type="domain" description="HhH-GPD" evidence="4">
    <location>
        <begin position="173"/>
        <end position="336"/>
    </location>
</feature>
<name>A0A9W6QDB2_9ACTN</name>
<dbReference type="PANTHER" id="PTHR10242:SF2">
    <property type="entry name" value="N-GLYCOSYLASE_DNA LYASE"/>
    <property type="match status" value="1"/>
</dbReference>
<reference evidence="5" key="1">
    <citation type="submission" date="2023-02" db="EMBL/GenBank/DDBJ databases">
        <title>Kitasatospora phosalacinea NBRC 14627.</title>
        <authorList>
            <person name="Ichikawa N."/>
            <person name="Sato H."/>
            <person name="Tonouchi N."/>
        </authorList>
    </citation>
    <scope>NUCLEOTIDE SEQUENCE</scope>
    <source>
        <strain evidence="5">NBRC 14627</strain>
    </source>
</reference>
<dbReference type="PANTHER" id="PTHR10242">
    <property type="entry name" value="8-OXOGUANINE DNA GLYCOSYLASE"/>
    <property type="match status" value="1"/>
</dbReference>
<dbReference type="EMBL" id="BSSA01000038">
    <property type="protein sequence ID" value="GLW74707.1"/>
    <property type="molecule type" value="Genomic_DNA"/>
</dbReference>
<dbReference type="GO" id="GO:0140078">
    <property type="term" value="F:class I DNA-(apurinic or apyrimidinic site) endonuclease activity"/>
    <property type="evidence" value="ECO:0007669"/>
    <property type="project" value="UniProtKB-EC"/>
</dbReference>
<evidence type="ECO:0000313" key="5">
    <source>
        <dbReference type="EMBL" id="GLW74707.1"/>
    </source>
</evidence>
<dbReference type="GO" id="GO:0034039">
    <property type="term" value="F:8-oxo-7,8-dihydroguanine DNA N-glycosylase activity"/>
    <property type="evidence" value="ECO:0007669"/>
    <property type="project" value="TreeGrafter"/>
</dbReference>
<sequence length="359" mass="39876">MNTEVQADGKELQPLYNSRRLEGTSVGAAALRHVLAPRHLDLVDTIELPVTGPFNRLHTLWKPSHFATGLEAHTTTDSWRTFRVKELLCGVHLRQEAPEVLVAAVHTDGEWKPDHRQALARRLATGYGLQEDPSEFTDLASRAPAMREPLAALTGMRQSCPEDLFEIAVVALLLQNTTIARTTQMMRNLLTHYGHLVSFASITLRAFFTPRDIAGIPAQTFKEADRLGYRDKYLPRFAEFFTVNDFATLGDDPALTTRFQEIKGVGPYTAGVIASHASRDPSAVGLDVWNTKLLARRLLDRDSATQEEVRHQLGELFPGHQGTAALYLVEHDYLATPVAPLLDARHLAAWNHALEDPAA</sequence>
<protein>
    <recommendedName>
        <fullName evidence="2">DNA-(apurinic or apyrimidinic site) lyase</fullName>
        <ecNumber evidence="2">4.2.99.18</ecNumber>
    </recommendedName>
</protein>
<gene>
    <name evidence="5" type="ORF">Kpho02_70040</name>
</gene>
<evidence type="ECO:0000256" key="2">
    <source>
        <dbReference type="ARBA" id="ARBA00012720"/>
    </source>
</evidence>
<dbReference type="GO" id="GO:0006285">
    <property type="term" value="P:base-excision repair, AP site formation"/>
    <property type="evidence" value="ECO:0007669"/>
    <property type="project" value="TreeGrafter"/>
</dbReference>